<accession>X1EFW2</accession>
<keyword evidence="1" id="KW-0699">rRNA-binding</keyword>
<evidence type="ECO:0000256" key="5">
    <source>
        <dbReference type="SAM" id="MobiDB-lite"/>
    </source>
</evidence>
<evidence type="ECO:0000256" key="3">
    <source>
        <dbReference type="ARBA" id="ARBA00022980"/>
    </source>
</evidence>
<feature type="compositionally biased region" description="Basic and acidic residues" evidence="5">
    <location>
        <begin position="170"/>
        <end position="183"/>
    </location>
</feature>
<feature type="compositionally biased region" description="Acidic residues" evidence="5">
    <location>
        <begin position="152"/>
        <end position="164"/>
    </location>
</feature>
<keyword evidence="3" id="KW-0689">Ribosomal protein</keyword>
<feature type="region of interest" description="Disordered" evidence="5">
    <location>
        <begin position="144"/>
        <end position="183"/>
    </location>
</feature>
<dbReference type="EMBL" id="BART01030285">
    <property type="protein sequence ID" value="GAH16029.1"/>
    <property type="molecule type" value="Genomic_DNA"/>
</dbReference>
<evidence type="ECO:0000259" key="6">
    <source>
        <dbReference type="Pfam" id="PF01386"/>
    </source>
</evidence>
<keyword evidence="4" id="KW-0687">Ribonucleoprotein</keyword>
<evidence type="ECO:0000256" key="1">
    <source>
        <dbReference type="ARBA" id="ARBA00022730"/>
    </source>
</evidence>
<dbReference type="Gene3D" id="2.40.240.10">
    <property type="entry name" value="Ribosomal Protein L25, Chain P"/>
    <property type="match status" value="1"/>
</dbReference>
<dbReference type="InterPro" id="IPR029751">
    <property type="entry name" value="Ribosomal_L25_dom"/>
</dbReference>
<dbReference type="InterPro" id="IPR020930">
    <property type="entry name" value="Ribosomal_uL5_bac-type"/>
</dbReference>
<feature type="domain" description="Large ribosomal subunit protein bL25 L25" evidence="6">
    <location>
        <begin position="2"/>
        <end position="56"/>
    </location>
</feature>
<dbReference type="InterPro" id="IPR037121">
    <property type="entry name" value="Ribosomal_bL25_C"/>
</dbReference>
<dbReference type="PANTHER" id="PTHR33284">
    <property type="entry name" value="RIBOSOMAL PROTEIN L25/GLN-TRNA SYNTHETASE, ANTI-CODON-BINDING DOMAIN-CONTAINING PROTEIN"/>
    <property type="match status" value="1"/>
</dbReference>
<protein>
    <submittedName>
        <fullName evidence="8">Uncharacterized protein</fullName>
    </submittedName>
</protein>
<feature type="domain" description="Large ribosomal subunit protein bL25 beta" evidence="7">
    <location>
        <begin position="64"/>
        <end position="146"/>
    </location>
</feature>
<dbReference type="GO" id="GO:0003735">
    <property type="term" value="F:structural constituent of ribosome"/>
    <property type="evidence" value="ECO:0007669"/>
    <property type="project" value="InterPro"/>
</dbReference>
<dbReference type="InterPro" id="IPR020057">
    <property type="entry name" value="Ribosomal_bL25_b-dom"/>
</dbReference>
<proteinExistence type="predicted"/>
<dbReference type="InterPro" id="IPR001021">
    <property type="entry name" value="Ribosomal_bL25_long"/>
</dbReference>
<evidence type="ECO:0000313" key="8">
    <source>
        <dbReference type="EMBL" id="GAH16029.1"/>
    </source>
</evidence>
<dbReference type="Pfam" id="PF01386">
    <property type="entry name" value="Ribosomal_L25p"/>
    <property type="match status" value="1"/>
</dbReference>
<gene>
    <name evidence="8" type="ORF">S01H4_52925</name>
</gene>
<dbReference type="InterPro" id="IPR011035">
    <property type="entry name" value="Ribosomal_bL25/Gln-tRNA_synth"/>
</dbReference>
<dbReference type="SUPFAM" id="SSF50715">
    <property type="entry name" value="Ribosomal protein L25-like"/>
    <property type="match status" value="1"/>
</dbReference>
<evidence type="ECO:0000256" key="2">
    <source>
        <dbReference type="ARBA" id="ARBA00022884"/>
    </source>
</evidence>
<dbReference type="GO" id="GO:0022625">
    <property type="term" value="C:cytosolic large ribosomal subunit"/>
    <property type="evidence" value="ECO:0007669"/>
    <property type="project" value="TreeGrafter"/>
</dbReference>
<evidence type="ECO:0000256" key="4">
    <source>
        <dbReference type="ARBA" id="ARBA00023274"/>
    </source>
</evidence>
<sequence length="183" mass="20208">MLAIENSEIVKAFKTGDDTTLIKVLIDNQGKTDEKLVMIRETQRHPVKNNILHLDLFAVNVKEKIHAPVHIRITGESPGIKLGGILRQIMREIEVRALPTEIPQHFEVDISNLEIGDSLQVSDLNAPENVQLLVDESAPILSIMPPTVVKEDEPEEAEDEEAEGAEAAAETEKTDSDSDSDSK</sequence>
<dbReference type="Pfam" id="PF14693">
    <property type="entry name" value="Ribosomal_TL5_C"/>
    <property type="match status" value="1"/>
</dbReference>
<dbReference type="NCBIfam" id="TIGR00731">
    <property type="entry name" value="bL25_bact_ctc"/>
    <property type="match status" value="1"/>
</dbReference>
<dbReference type="GO" id="GO:0006412">
    <property type="term" value="P:translation"/>
    <property type="evidence" value="ECO:0007669"/>
    <property type="project" value="InterPro"/>
</dbReference>
<dbReference type="PANTHER" id="PTHR33284:SF1">
    <property type="entry name" value="RIBOSOMAL PROTEIN L25_GLN-TRNA SYNTHETASE, ANTI-CODON-BINDING DOMAIN-CONTAINING PROTEIN"/>
    <property type="match status" value="1"/>
</dbReference>
<comment type="caution">
    <text evidence="8">The sequence shown here is derived from an EMBL/GenBank/DDBJ whole genome shotgun (WGS) entry which is preliminary data.</text>
</comment>
<dbReference type="Gene3D" id="2.170.120.20">
    <property type="entry name" value="Ribosomal protein L25, beta domain"/>
    <property type="match status" value="1"/>
</dbReference>
<evidence type="ECO:0000259" key="7">
    <source>
        <dbReference type="Pfam" id="PF14693"/>
    </source>
</evidence>
<organism evidence="8">
    <name type="scientific">marine sediment metagenome</name>
    <dbReference type="NCBI Taxonomy" id="412755"/>
    <lineage>
        <taxon>unclassified sequences</taxon>
        <taxon>metagenomes</taxon>
        <taxon>ecological metagenomes</taxon>
    </lineage>
</organism>
<reference evidence="8" key="1">
    <citation type="journal article" date="2014" name="Front. Microbiol.">
        <title>High frequency of phylogenetically diverse reductive dehalogenase-homologous genes in deep subseafloor sedimentary metagenomes.</title>
        <authorList>
            <person name="Kawai M."/>
            <person name="Futagami T."/>
            <person name="Toyoda A."/>
            <person name="Takaki Y."/>
            <person name="Nishi S."/>
            <person name="Hori S."/>
            <person name="Arai W."/>
            <person name="Tsubouchi T."/>
            <person name="Morono Y."/>
            <person name="Uchiyama I."/>
            <person name="Ito T."/>
            <person name="Fujiyama A."/>
            <person name="Inagaki F."/>
            <person name="Takami H."/>
        </authorList>
    </citation>
    <scope>NUCLEOTIDE SEQUENCE</scope>
    <source>
        <strain evidence="8">Expedition CK06-06</strain>
    </source>
</reference>
<keyword evidence="2" id="KW-0694">RNA-binding</keyword>
<dbReference type="CDD" id="cd00495">
    <property type="entry name" value="Ribosomal_L25_TL5_CTC"/>
    <property type="match status" value="1"/>
</dbReference>
<dbReference type="AlphaFoldDB" id="X1EFW2"/>
<name>X1EFW2_9ZZZZ</name>
<dbReference type="GO" id="GO:0008097">
    <property type="term" value="F:5S rRNA binding"/>
    <property type="evidence" value="ECO:0007669"/>
    <property type="project" value="InterPro"/>
</dbReference>
<dbReference type="InterPro" id="IPR020056">
    <property type="entry name" value="Rbsml_bL25/Gln-tRNA_synth_N"/>
</dbReference>